<sequence length="282" mass="31675">MEFSRTSCPASCCSISFLISVVQSSSTRENMPKHSTDGFSSTYRMMVDILAQIYYHFLQIQVHLRPIVSASGVATDPSKIQAMVGWPTTSSVKYLHGFLGVDKKAMNEAHVLAFPDFTLPFQLETDAFGFVMAQRYHLCGEEMSSIPTRPSFYYYYDHHSLKELMSQVIQSFEKQLFPTPHDSWEDLSLDFITILPPSMGHTVILVVVDHFSKGAHFGTTTFLAGLSPTVTPSLSVGSSSVEFVDSWITNQQALMAMLCKKLEKTQLAMTTTVDRYQRDVVY</sequence>
<evidence type="ECO:0000313" key="2">
    <source>
        <dbReference type="Proteomes" id="UP001374535"/>
    </source>
</evidence>
<keyword evidence="2" id="KW-1185">Reference proteome</keyword>
<organism evidence="1 2">
    <name type="scientific">Vigna mungo</name>
    <name type="common">Black gram</name>
    <name type="synonym">Phaseolus mungo</name>
    <dbReference type="NCBI Taxonomy" id="3915"/>
    <lineage>
        <taxon>Eukaryota</taxon>
        <taxon>Viridiplantae</taxon>
        <taxon>Streptophyta</taxon>
        <taxon>Embryophyta</taxon>
        <taxon>Tracheophyta</taxon>
        <taxon>Spermatophyta</taxon>
        <taxon>Magnoliopsida</taxon>
        <taxon>eudicotyledons</taxon>
        <taxon>Gunneridae</taxon>
        <taxon>Pentapetalae</taxon>
        <taxon>rosids</taxon>
        <taxon>fabids</taxon>
        <taxon>Fabales</taxon>
        <taxon>Fabaceae</taxon>
        <taxon>Papilionoideae</taxon>
        <taxon>50 kb inversion clade</taxon>
        <taxon>NPAAA clade</taxon>
        <taxon>indigoferoid/millettioid clade</taxon>
        <taxon>Phaseoleae</taxon>
        <taxon>Vigna</taxon>
    </lineage>
</organism>
<gene>
    <name evidence="1" type="ORF">V8G54_009673</name>
</gene>
<dbReference type="AlphaFoldDB" id="A0AAQ3NUF5"/>
<dbReference type="Proteomes" id="UP001374535">
    <property type="component" value="Chromosome 3"/>
</dbReference>
<dbReference type="SUPFAM" id="SSF56672">
    <property type="entry name" value="DNA/RNA polymerases"/>
    <property type="match status" value="1"/>
</dbReference>
<reference evidence="1 2" key="1">
    <citation type="journal article" date="2023" name="Life. Sci Alliance">
        <title>Evolutionary insights into 3D genome organization and epigenetic landscape of Vigna mungo.</title>
        <authorList>
            <person name="Junaid A."/>
            <person name="Singh B."/>
            <person name="Bhatia S."/>
        </authorList>
    </citation>
    <scope>NUCLEOTIDE SEQUENCE [LARGE SCALE GENOMIC DNA]</scope>
    <source>
        <strain evidence="1">Urdbean</strain>
    </source>
</reference>
<proteinExistence type="predicted"/>
<accession>A0AAQ3NUF5</accession>
<dbReference type="InterPro" id="IPR043502">
    <property type="entry name" value="DNA/RNA_pol_sf"/>
</dbReference>
<evidence type="ECO:0008006" key="3">
    <source>
        <dbReference type="Google" id="ProtNLM"/>
    </source>
</evidence>
<dbReference type="EMBL" id="CP144698">
    <property type="protein sequence ID" value="WVZ16691.1"/>
    <property type="molecule type" value="Genomic_DNA"/>
</dbReference>
<protein>
    <recommendedName>
        <fullName evidence="3">Reverse transcriptase/retrotransposon-derived protein RNase H-like domain-containing protein</fullName>
    </recommendedName>
</protein>
<name>A0AAQ3NUF5_VIGMU</name>
<evidence type="ECO:0000313" key="1">
    <source>
        <dbReference type="EMBL" id="WVZ16691.1"/>
    </source>
</evidence>